<dbReference type="GeneID" id="7799253"/>
<dbReference type="RefSeq" id="WP_012713796.1">
    <property type="nucleotide sequence ID" value="NC_012589.1"/>
</dbReference>
<evidence type="ECO:0000313" key="1">
    <source>
        <dbReference type="EMBL" id="ACP35624.1"/>
    </source>
</evidence>
<organism evidence="1 2">
    <name type="scientific">Saccharolobus islandicus (strain L.S.2.15 / Lassen #1)</name>
    <name type="common">Sulfolobus islandicus</name>
    <dbReference type="NCBI Taxonomy" id="429572"/>
    <lineage>
        <taxon>Archaea</taxon>
        <taxon>Thermoproteota</taxon>
        <taxon>Thermoprotei</taxon>
        <taxon>Sulfolobales</taxon>
        <taxon>Sulfolobaceae</taxon>
        <taxon>Saccharolobus</taxon>
    </lineage>
</organism>
<dbReference type="Proteomes" id="UP000001747">
    <property type="component" value="Chromosome"/>
</dbReference>
<dbReference type="HOGENOM" id="CLU_160443_0_0_2"/>
<accession>C3MQG1</accession>
<protein>
    <submittedName>
        <fullName evidence="1">Uncharacterized protein</fullName>
    </submittedName>
</protein>
<dbReference type="KEGG" id="sis:LS215_1619"/>
<reference evidence="1 2" key="1">
    <citation type="journal article" date="2009" name="Proc. Natl. Acad. Sci. U.S.A.">
        <title>Biogeography of the Sulfolobus islandicus pan-genome.</title>
        <authorList>
            <person name="Reno M.L."/>
            <person name="Held N.L."/>
            <person name="Fields C.J."/>
            <person name="Burke P.V."/>
            <person name="Whitaker R.J."/>
        </authorList>
    </citation>
    <scope>NUCLEOTIDE SEQUENCE [LARGE SCALE GENOMIC DNA]</scope>
    <source>
        <strain evidence="2">L.S.2.15 / Lassen #1</strain>
    </source>
</reference>
<gene>
    <name evidence="1" type="ordered locus">LS215_1619</name>
</gene>
<name>C3MQG1_SACI2</name>
<dbReference type="EMBL" id="CP001399">
    <property type="protein sequence ID" value="ACP35624.1"/>
    <property type="molecule type" value="Genomic_DNA"/>
</dbReference>
<proteinExistence type="predicted"/>
<dbReference type="OrthoDB" id="37141at2157"/>
<dbReference type="AlphaFoldDB" id="C3MQG1"/>
<sequence length="130" mass="15164">MTLSDVILRYLLSEEPIIEINENEINAEEFKNVDEISIGIRVIIIGKNRRRRLVDLGLLQIIVKCGHLDFIRDYLDMKVTLRDIYAKYRAYTELEYLAINDECVKLINDLDLKYVLSRVKSASEKRSPSS</sequence>
<evidence type="ECO:0000313" key="2">
    <source>
        <dbReference type="Proteomes" id="UP000001747"/>
    </source>
</evidence>